<name>A0A6M5YCG9_9BACT</name>
<evidence type="ECO:0000256" key="1">
    <source>
        <dbReference type="SAM" id="Coils"/>
    </source>
</evidence>
<feature type="coiled-coil region" evidence="1">
    <location>
        <begin position="1387"/>
        <end position="1424"/>
    </location>
</feature>
<keyword evidence="2" id="KW-0732">Signal</keyword>
<dbReference type="CDD" id="cd00146">
    <property type="entry name" value="PKD"/>
    <property type="match status" value="1"/>
</dbReference>
<feature type="chain" id="PRO_5026757249" description="Endonuclease/exonuclease/phosphatase domain-containing protein" evidence="2">
    <location>
        <begin position="29"/>
        <end position="1426"/>
    </location>
</feature>
<keyword evidence="1" id="KW-0175">Coiled coil</keyword>
<evidence type="ECO:0000256" key="2">
    <source>
        <dbReference type="SAM" id="SignalP"/>
    </source>
</evidence>
<dbReference type="RefSeq" id="WP_171740828.1">
    <property type="nucleotide sequence ID" value="NZ_CP053435.1"/>
</dbReference>
<gene>
    <name evidence="4" type="ORF">HNV11_17180</name>
</gene>
<dbReference type="KEGG" id="stae:HNV11_17180"/>
<evidence type="ECO:0000313" key="5">
    <source>
        <dbReference type="Proteomes" id="UP000502756"/>
    </source>
</evidence>
<dbReference type="InterPro" id="IPR036691">
    <property type="entry name" value="Endo/exonu/phosph_ase_sf"/>
</dbReference>
<accession>A0A6M5YCG9</accession>
<feature type="signal peptide" evidence="2">
    <location>
        <begin position="1"/>
        <end position="28"/>
    </location>
</feature>
<evidence type="ECO:0000313" key="4">
    <source>
        <dbReference type="EMBL" id="QJW90983.1"/>
    </source>
</evidence>
<dbReference type="InterPro" id="IPR005135">
    <property type="entry name" value="Endo/exonuclease/phosphatase"/>
</dbReference>
<proteinExistence type="predicted"/>
<dbReference type="Gene3D" id="3.60.10.10">
    <property type="entry name" value="Endonuclease/exonuclease/phosphatase"/>
    <property type="match status" value="1"/>
</dbReference>
<sequence length="1426" mass="147057">MSKFYQRFYNRLFVMLCCGLSLAMPVLAQVSVTPSSTTLTETFNTLVTSGTATYEQNTTIPGVYAERTGTGTTITASNGGSNAGALYSFGTGTETDRALGSVGSGGAAAGSFAYGIRLQNNTGFTITSLQVTYAGEQWRNSGAAAQTVTFSYLVSASPITSLSVAAGAVPTGYTAVPSLDFTSPISGTTVASGALNGNAADNRTVKTYTITGLSVANGQEVMLRWYDADQTGSDHGLSIDDVSIVPTTDAPSTNPTLTATPVTISNLMTNVGTTSAPGSYTLTGRNLTQPVNISATAGVEISNDGSIYTPTLSITPASGNVDAVIRVRLTGATAGPVSATVSNATSTTAGPLSVNVTVSGAVNDPAAPFATIAVARAQPNGTSTASLPGGKVAGRVTVSSQFGGKQFYIQDATAGISVFNSTTAVGSQVQLGDSIQVAGVINTYQGARELDITSYTVVAGTPRIPEPKVVTLDQLPANEGLLVKVLGVTISGTAPTFSSTSYTLTAGSSTGTLYIKGASELNGATKPSGPVDIVGISDHFTSGATNITELFPRILSDVPGATLADQICGGTGGSELTRDQTFDISTWNVEFFGADAGSITCPTAPTTRPYADQGPVDEDKQARNVKAVFEKLNADIIVDEEVSDEARYAQVVSSLPGSYSYVCSNRFSYYFQNECDQTVNSDGTVFGPTRYAQKVCVLYNTATVTPVLAESKPLLMDKYSYPSSNGWASGRLPYLFVANVTINGVTRKIHVVGIHAKSGSATADYNRRKQDILDLKAELDQNYPNANIILLGDYNDQILTSITSGQPSTYAAFDQDAANYQVITKPLEATGCVTFNSSASFIDHITISNELAPAYVGNSTNVLLPATGIEGPYGATTSDHNPVSARFNLAALPGDSSPLAVTLTANPTQVTSAGSTTLSATVSGGTAPYSYTFSGPGTITPNGNTATVTNLTATGAQSFTVKVSDAASQTATAITSVTVTGGSAGTGENLFVGTGAGASNTSGGSNVALGPKALFSNQTGTNNVAVGDSAGYKNLASWNTFIGSKAGYSNTTGVQATFVGDSAGYFSNGRANTFIGYRAGLRTTTGSFNTFMGVQAGLNNTTGSSNFIMGTNAGVSNTTGTANFFLGDNAGGQNVSGGFNVYLGTNAGNGVGVNGDNNVAIGFESGKTNTGGITNTFVGFRADAGASGLQNAAAIGANARVTTSNALVLGSNVNVGIGTTAPTAKLEVVSSTTNSSGLKLTQLTSASPASLNVSKFLTVDATGNVILANFASGSREAAIDGLWKLNGQYLQNTGTGVVIGDKISKTPVGYRLFVQDGILTEKVKVAIRNTSEWADYVFANGYRLKPLAEVEAFVKTHRHLPGVPSAAEVVKDGVDVGKMDAKLLEKVEETMLYLMQMNKRLEQLEKENQQLKKENQQIRQQLKNRH</sequence>
<protein>
    <recommendedName>
        <fullName evidence="3">Endonuclease/exonuclease/phosphatase domain-containing protein</fullName>
    </recommendedName>
</protein>
<feature type="domain" description="Endonuclease/exonuclease/phosphatase" evidence="3">
    <location>
        <begin position="586"/>
        <end position="880"/>
    </location>
</feature>
<evidence type="ECO:0000259" key="3">
    <source>
        <dbReference type="Pfam" id="PF03372"/>
    </source>
</evidence>
<dbReference type="Pfam" id="PF03372">
    <property type="entry name" value="Exo_endo_phos"/>
    <property type="match status" value="1"/>
</dbReference>
<keyword evidence="5" id="KW-1185">Reference proteome</keyword>
<reference evidence="4 5" key="1">
    <citation type="submission" date="2020-05" db="EMBL/GenBank/DDBJ databases">
        <title>Genome sequencing of Spirosoma sp. TS118.</title>
        <authorList>
            <person name="Lee J.-H."/>
            <person name="Jeong S."/>
            <person name="Zhao L."/>
            <person name="Jung J.-H."/>
            <person name="Kim M.-K."/>
            <person name="Lim S."/>
        </authorList>
    </citation>
    <scope>NUCLEOTIDE SEQUENCE [LARGE SCALE GENOMIC DNA]</scope>
    <source>
        <strain evidence="4 5">TS118</strain>
    </source>
</reference>
<dbReference type="Proteomes" id="UP000502756">
    <property type="component" value="Chromosome"/>
</dbReference>
<dbReference type="EMBL" id="CP053435">
    <property type="protein sequence ID" value="QJW90983.1"/>
    <property type="molecule type" value="Genomic_DNA"/>
</dbReference>
<dbReference type="SUPFAM" id="SSF56219">
    <property type="entry name" value="DNase I-like"/>
    <property type="match status" value="1"/>
</dbReference>
<organism evidence="4 5">
    <name type="scientific">Spirosoma taeanense</name>
    <dbReference type="NCBI Taxonomy" id="2735870"/>
    <lineage>
        <taxon>Bacteria</taxon>
        <taxon>Pseudomonadati</taxon>
        <taxon>Bacteroidota</taxon>
        <taxon>Cytophagia</taxon>
        <taxon>Cytophagales</taxon>
        <taxon>Cytophagaceae</taxon>
        <taxon>Spirosoma</taxon>
    </lineage>
</organism>
<dbReference type="GO" id="GO:0003824">
    <property type="term" value="F:catalytic activity"/>
    <property type="evidence" value="ECO:0007669"/>
    <property type="project" value="InterPro"/>
</dbReference>